<reference evidence="1" key="1">
    <citation type="journal article" date="2023" name="Plant J.">
        <title>Genome sequences and population genomics provide insights into the demographic history, inbreeding, and mutation load of two 'living fossil' tree species of Dipteronia.</title>
        <authorList>
            <person name="Feng Y."/>
            <person name="Comes H.P."/>
            <person name="Chen J."/>
            <person name="Zhu S."/>
            <person name="Lu R."/>
            <person name="Zhang X."/>
            <person name="Li P."/>
            <person name="Qiu J."/>
            <person name="Olsen K.M."/>
            <person name="Qiu Y."/>
        </authorList>
    </citation>
    <scope>NUCLEOTIDE SEQUENCE</scope>
    <source>
        <strain evidence="1">NBL</strain>
    </source>
</reference>
<proteinExistence type="predicted"/>
<dbReference type="EMBL" id="JANJYJ010000002">
    <property type="protein sequence ID" value="KAK3227089.1"/>
    <property type="molecule type" value="Genomic_DNA"/>
</dbReference>
<comment type="caution">
    <text evidence="1">The sequence shown here is derived from an EMBL/GenBank/DDBJ whole genome shotgun (WGS) entry which is preliminary data.</text>
</comment>
<evidence type="ECO:0000313" key="2">
    <source>
        <dbReference type="Proteomes" id="UP001281410"/>
    </source>
</evidence>
<keyword evidence="2" id="KW-1185">Reference proteome</keyword>
<evidence type="ECO:0000313" key="1">
    <source>
        <dbReference type="EMBL" id="KAK3227089.1"/>
    </source>
</evidence>
<accession>A0AAE0B0X5</accession>
<organism evidence="1 2">
    <name type="scientific">Dipteronia sinensis</name>
    <dbReference type="NCBI Taxonomy" id="43782"/>
    <lineage>
        <taxon>Eukaryota</taxon>
        <taxon>Viridiplantae</taxon>
        <taxon>Streptophyta</taxon>
        <taxon>Embryophyta</taxon>
        <taxon>Tracheophyta</taxon>
        <taxon>Spermatophyta</taxon>
        <taxon>Magnoliopsida</taxon>
        <taxon>eudicotyledons</taxon>
        <taxon>Gunneridae</taxon>
        <taxon>Pentapetalae</taxon>
        <taxon>rosids</taxon>
        <taxon>malvids</taxon>
        <taxon>Sapindales</taxon>
        <taxon>Sapindaceae</taxon>
        <taxon>Hippocastanoideae</taxon>
        <taxon>Acereae</taxon>
        <taxon>Dipteronia</taxon>
    </lineage>
</organism>
<protein>
    <submittedName>
        <fullName evidence="1">Uncharacterized protein</fullName>
    </submittedName>
</protein>
<gene>
    <name evidence="1" type="ORF">Dsin_006951</name>
</gene>
<dbReference type="AlphaFoldDB" id="A0AAE0B0X5"/>
<dbReference type="Proteomes" id="UP001281410">
    <property type="component" value="Unassembled WGS sequence"/>
</dbReference>
<sequence>MRVLVSKVNRYAKVLGRWNYTHHLDLRMQIRKKKDELAVASDVAGMSSWKAMREIECQLDSLLEVEENYWRQMSRQDWLKAGNCNSKFFHWKASS</sequence>
<name>A0AAE0B0X5_9ROSI</name>